<protein>
    <recommendedName>
        <fullName evidence="1">Ig-like domain-containing protein</fullName>
    </recommendedName>
</protein>
<dbReference type="PROSITE" id="PS50835">
    <property type="entry name" value="IG_LIKE"/>
    <property type="match status" value="1"/>
</dbReference>
<dbReference type="PANTHER" id="PTHR21261">
    <property type="entry name" value="BEAT PROTEIN"/>
    <property type="match status" value="1"/>
</dbReference>
<dbReference type="AlphaFoldDB" id="A0A922SKY2"/>
<feature type="domain" description="Ig-like" evidence="1">
    <location>
        <begin position="54"/>
        <end position="121"/>
    </location>
</feature>
<dbReference type="InterPro" id="IPR036179">
    <property type="entry name" value="Ig-like_dom_sf"/>
</dbReference>
<comment type="caution">
    <text evidence="2">The sequence shown here is derived from an EMBL/GenBank/DDBJ whole genome shotgun (WGS) entry which is preliminary data.</text>
</comment>
<evidence type="ECO:0000313" key="3">
    <source>
        <dbReference type="Proteomes" id="UP000814243"/>
    </source>
</evidence>
<dbReference type="EMBL" id="JACEFF010000262">
    <property type="protein sequence ID" value="KAH9640938.1"/>
    <property type="molecule type" value="Genomic_DNA"/>
</dbReference>
<dbReference type="Gene3D" id="2.60.40.10">
    <property type="entry name" value="Immunoglobulins"/>
    <property type="match status" value="1"/>
</dbReference>
<dbReference type="Proteomes" id="UP000814243">
    <property type="component" value="Unassembled WGS sequence"/>
</dbReference>
<reference evidence="2" key="1">
    <citation type="journal article" date="2021" name="G3 (Bethesda)">
        <title>Genome and transcriptome analysis of the beet armyworm Spodoptera exigua reveals targets for pest control. .</title>
        <authorList>
            <person name="Simon S."/>
            <person name="Breeschoten T."/>
            <person name="Jansen H.J."/>
            <person name="Dirks R.P."/>
            <person name="Schranz M.E."/>
            <person name="Ros V.I.D."/>
        </authorList>
    </citation>
    <scope>NUCLEOTIDE SEQUENCE</scope>
    <source>
        <strain evidence="2">TB_SE_WUR_2020</strain>
    </source>
</reference>
<dbReference type="InterPro" id="IPR013783">
    <property type="entry name" value="Ig-like_fold"/>
</dbReference>
<sequence length="284" mass="31233">MLYGGSAYTLQYRLLLFLTIFAWTGTFTTAEAVLGTVNSLKSLQIHVPKAVLTGHDAELMCTYELEGAQLYSIRWYRNMIEFYRYVPKESPATKVAGSDQNRVVLTEVDRTLTGEYQCEVSADAPLFHTDIKAAMMVVVEPPLTSPNVTSDRISYIGGDHIRANCSSPPSLPAANITWFVPGFTANHVLNFSNGYASSLATLELEAAVHSPVPTLMIRCEASIFDVWRSTSHTIVLRERSANPASALGRSLTGAATETCLPTIMVLTLQFFLQLFQSYSGTSIR</sequence>
<gene>
    <name evidence="2" type="ORF">HF086_003028</name>
</gene>
<organism evidence="2 3">
    <name type="scientific">Spodoptera exigua</name>
    <name type="common">Beet armyworm</name>
    <name type="synonym">Noctua fulgens</name>
    <dbReference type="NCBI Taxonomy" id="7107"/>
    <lineage>
        <taxon>Eukaryota</taxon>
        <taxon>Metazoa</taxon>
        <taxon>Ecdysozoa</taxon>
        <taxon>Arthropoda</taxon>
        <taxon>Hexapoda</taxon>
        <taxon>Insecta</taxon>
        <taxon>Pterygota</taxon>
        <taxon>Neoptera</taxon>
        <taxon>Endopterygota</taxon>
        <taxon>Lepidoptera</taxon>
        <taxon>Glossata</taxon>
        <taxon>Ditrysia</taxon>
        <taxon>Noctuoidea</taxon>
        <taxon>Noctuidae</taxon>
        <taxon>Amphipyrinae</taxon>
        <taxon>Spodoptera</taxon>
    </lineage>
</organism>
<dbReference type="PANTHER" id="PTHR21261:SF17">
    <property type="entry name" value="BEAT VI"/>
    <property type="match status" value="1"/>
</dbReference>
<name>A0A922SKY2_SPOEX</name>
<dbReference type="InterPro" id="IPR007110">
    <property type="entry name" value="Ig-like_dom"/>
</dbReference>
<evidence type="ECO:0000259" key="1">
    <source>
        <dbReference type="PROSITE" id="PS50835"/>
    </source>
</evidence>
<evidence type="ECO:0000313" key="2">
    <source>
        <dbReference type="EMBL" id="KAH9640938.1"/>
    </source>
</evidence>
<proteinExistence type="predicted"/>
<dbReference type="SUPFAM" id="SSF48726">
    <property type="entry name" value="Immunoglobulin"/>
    <property type="match status" value="1"/>
</dbReference>
<accession>A0A922SKY2</accession>